<sequence length="122" mass="14599">MMTPQPMIWGNMTEQRLQQWLQNVAPHADNHFPLQQGLSLSCQTIREHRAIILWVEQSYFPIQWVQDVLRQVGDKLERDRYCKPLNPQNGHWRWWVEVQPEMNNNDQLRLVQQLIAITESAL</sequence>
<evidence type="ECO:0000313" key="1">
    <source>
        <dbReference type="EMBL" id="MZI94364.1"/>
    </source>
</evidence>
<name>A0A7X4LLY9_9VIBR</name>
<protein>
    <submittedName>
        <fullName evidence="1">Uncharacterized protein</fullName>
    </submittedName>
</protein>
<dbReference type="AlphaFoldDB" id="A0A7X4LLY9"/>
<dbReference type="RefSeq" id="WP_161156705.1">
    <property type="nucleotide sequence ID" value="NZ_WEKT01000027.1"/>
</dbReference>
<organism evidence="1 2">
    <name type="scientific">Vibrio eleionomae</name>
    <dbReference type="NCBI Taxonomy" id="2653505"/>
    <lineage>
        <taxon>Bacteria</taxon>
        <taxon>Pseudomonadati</taxon>
        <taxon>Pseudomonadota</taxon>
        <taxon>Gammaproteobacteria</taxon>
        <taxon>Vibrionales</taxon>
        <taxon>Vibrionaceae</taxon>
        <taxon>Vibrio</taxon>
    </lineage>
</organism>
<gene>
    <name evidence="1" type="ORF">F9817_14295</name>
</gene>
<reference evidence="1 2" key="1">
    <citation type="submission" date="2019-10" db="EMBL/GenBank/DDBJ databases">
        <title>Vibrio sp. nov. isolated from a shrimp pond.</title>
        <authorList>
            <person name="Gomez-Gil B."/>
            <person name="Enciso-Ibarra J."/>
            <person name="Enciso-Ibarra K."/>
            <person name="Bolan-Mejia C."/>
        </authorList>
    </citation>
    <scope>NUCLEOTIDE SEQUENCE [LARGE SCALE GENOMIC DNA]</scope>
    <source>
        <strain evidence="1 2">CAIM 722</strain>
    </source>
</reference>
<comment type="caution">
    <text evidence="1">The sequence shown here is derived from an EMBL/GenBank/DDBJ whole genome shotgun (WGS) entry which is preliminary data.</text>
</comment>
<dbReference type="EMBL" id="WEKT01000027">
    <property type="protein sequence ID" value="MZI94364.1"/>
    <property type="molecule type" value="Genomic_DNA"/>
</dbReference>
<keyword evidence="2" id="KW-1185">Reference proteome</keyword>
<evidence type="ECO:0000313" key="2">
    <source>
        <dbReference type="Proteomes" id="UP000462621"/>
    </source>
</evidence>
<proteinExistence type="predicted"/>
<accession>A0A7X4LLY9</accession>
<dbReference type="Proteomes" id="UP000462621">
    <property type="component" value="Unassembled WGS sequence"/>
</dbReference>